<dbReference type="InterPro" id="IPR004839">
    <property type="entry name" value="Aminotransferase_I/II_large"/>
</dbReference>
<keyword evidence="2" id="KW-0032">Aminotransferase</keyword>
<proteinExistence type="predicted"/>
<sequence>MRAPIDLQLGWPSTTLHPTTPLLSAAAPILSPTSSAAALNYGPGHGYGPLRASIATWLTSAYTPRKADNTPYAIPPARIMVGNGASGTLLNIAIRLADPSYTRCIWMVEPTYFLACPIFADAGFEGRMRGVPEDEEGIDVGFLRKSIEAVEEGVRSGEGKWGRLGLRQEEPEKKGLGPCKIYRHVLYMVPTWSNPSAKTMSLRRREEVVRLARELDVLVVTDDVYDVLRWPVEEGVDVRALGPLPPRIVDVDRVLDGGVKSGWGNALSNGSFSKIVAPGVRVSWVEGAQAAVDRLMIIGSTRSGGNPAHFSSMFIHQLLSTGALQRHIDDVLVPTYRRRYHALMSAIHEYLVPLGVVIDVGEGYEVSSLPAMQAFKGSSRNYPKSAGGFFTYLMLPPDLPPASKIAAVARERHECKFAFGDMFRIEGDSGSADRARQKGGFEMGIRLCWAWHVEEELVEGVRRIAKAIHDVRKEQTQKAQ</sequence>
<accession>A0ABQ8GJ10</accession>
<evidence type="ECO:0000313" key="2">
    <source>
        <dbReference type="EMBL" id="KAH7057231.1"/>
    </source>
</evidence>
<dbReference type="Gene3D" id="3.40.640.10">
    <property type="entry name" value="Type I PLP-dependent aspartate aminotransferase-like (Major domain)"/>
    <property type="match status" value="1"/>
</dbReference>
<dbReference type="GO" id="GO:0008483">
    <property type="term" value="F:transaminase activity"/>
    <property type="evidence" value="ECO:0007669"/>
    <property type="project" value="UniProtKB-KW"/>
</dbReference>
<feature type="domain" description="Aminotransferase class I/classII large" evidence="1">
    <location>
        <begin position="37"/>
        <end position="301"/>
    </location>
</feature>
<protein>
    <submittedName>
        <fullName evidence="2">Aminotransferase</fullName>
    </submittedName>
</protein>
<dbReference type="Proteomes" id="UP000774617">
    <property type="component" value="Unassembled WGS sequence"/>
</dbReference>
<dbReference type="Pfam" id="PF00155">
    <property type="entry name" value="Aminotran_1_2"/>
    <property type="match status" value="1"/>
</dbReference>
<organism evidence="2 3">
    <name type="scientific">Macrophomina phaseolina</name>
    <dbReference type="NCBI Taxonomy" id="35725"/>
    <lineage>
        <taxon>Eukaryota</taxon>
        <taxon>Fungi</taxon>
        <taxon>Dikarya</taxon>
        <taxon>Ascomycota</taxon>
        <taxon>Pezizomycotina</taxon>
        <taxon>Dothideomycetes</taxon>
        <taxon>Dothideomycetes incertae sedis</taxon>
        <taxon>Botryosphaeriales</taxon>
        <taxon>Botryosphaeriaceae</taxon>
        <taxon>Macrophomina</taxon>
    </lineage>
</organism>
<dbReference type="PANTHER" id="PTHR42858:SF1">
    <property type="entry name" value="LD15494P"/>
    <property type="match status" value="1"/>
</dbReference>
<dbReference type="Gene3D" id="3.90.1150.10">
    <property type="entry name" value="Aspartate Aminotransferase, domain 1"/>
    <property type="match status" value="1"/>
</dbReference>
<reference evidence="2 3" key="1">
    <citation type="journal article" date="2021" name="Nat. Commun.">
        <title>Genetic determinants of endophytism in the Arabidopsis root mycobiome.</title>
        <authorList>
            <person name="Mesny F."/>
            <person name="Miyauchi S."/>
            <person name="Thiergart T."/>
            <person name="Pickel B."/>
            <person name="Atanasova L."/>
            <person name="Karlsson M."/>
            <person name="Huettel B."/>
            <person name="Barry K.W."/>
            <person name="Haridas S."/>
            <person name="Chen C."/>
            <person name="Bauer D."/>
            <person name="Andreopoulos W."/>
            <person name="Pangilinan J."/>
            <person name="LaButti K."/>
            <person name="Riley R."/>
            <person name="Lipzen A."/>
            <person name="Clum A."/>
            <person name="Drula E."/>
            <person name="Henrissat B."/>
            <person name="Kohler A."/>
            <person name="Grigoriev I.V."/>
            <person name="Martin F.M."/>
            <person name="Hacquard S."/>
        </authorList>
    </citation>
    <scope>NUCLEOTIDE SEQUENCE [LARGE SCALE GENOMIC DNA]</scope>
    <source>
        <strain evidence="2 3">MPI-SDFR-AT-0080</strain>
    </source>
</reference>
<keyword evidence="3" id="KW-1185">Reference proteome</keyword>
<dbReference type="SUPFAM" id="SSF53383">
    <property type="entry name" value="PLP-dependent transferases"/>
    <property type="match status" value="1"/>
</dbReference>
<keyword evidence="2" id="KW-0808">Transferase</keyword>
<name>A0ABQ8GJ10_9PEZI</name>
<evidence type="ECO:0000313" key="3">
    <source>
        <dbReference type="Proteomes" id="UP000774617"/>
    </source>
</evidence>
<dbReference type="EMBL" id="JAGTJR010000007">
    <property type="protein sequence ID" value="KAH7057231.1"/>
    <property type="molecule type" value="Genomic_DNA"/>
</dbReference>
<comment type="caution">
    <text evidence="2">The sequence shown here is derived from an EMBL/GenBank/DDBJ whole genome shotgun (WGS) entry which is preliminary data.</text>
</comment>
<evidence type="ECO:0000259" key="1">
    <source>
        <dbReference type="Pfam" id="PF00155"/>
    </source>
</evidence>
<dbReference type="PANTHER" id="PTHR42858">
    <property type="entry name" value="AMINOTRANSFERASE"/>
    <property type="match status" value="1"/>
</dbReference>
<gene>
    <name evidence="2" type="ORF">B0J12DRAFT_653761</name>
</gene>
<dbReference type="InterPro" id="IPR015421">
    <property type="entry name" value="PyrdxlP-dep_Trfase_major"/>
</dbReference>
<dbReference type="InterPro" id="IPR015422">
    <property type="entry name" value="PyrdxlP-dep_Trfase_small"/>
</dbReference>
<dbReference type="InterPro" id="IPR015424">
    <property type="entry name" value="PyrdxlP-dep_Trfase"/>
</dbReference>
<dbReference type="CDD" id="cd00609">
    <property type="entry name" value="AAT_like"/>
    <property type="match status" value="1"/>
</dbReference>